<dbReference type="Gene3D" id="3.30.530.20">
    <property type="match status" value="1"/>
</dbReference>
<dbReference type="Pfam" id="PF08327">
    <property type="entry name" value="AHSA1"/>
    <property type="match status" value="1"/>
</dbReference>
<accession>A0A829Y4G9</accession>
<proteinExistence type="inferred from homology"/>
<dbReference type="CDD" id="cd07814">
    <property type="entry name" value="SRPBCC_CalC_Aha1-like"/>
    <property type="match status" value="1"/>
</dbReference>
<name>A0A829Y4G9_9GAMM</name>
<reference evidence="4" key="1">
    <citation type="submission" date="2020-01" db="EMBL/GenBank/DDBJ databases">
        <title>'Steroidobacter agaridevorans' sp. nov., agar-degrading bacteria isolated from rhizosphere soils.</title>
        <authorList>
            <person name="Ikenaga M."/>
            <person name="Kataoka M."/>
            <person name="Murouchi A."/>
            <person name="Katsuragi S."/>
            <person name="Sakai M."/>
        </authorList>
    </citation>
    <scope>NUCLEOTIDE SEQUENCE [LARGE SCALE GENOMIC DNA]</scope>
    <source>
        <strain evidence="4">YU21-B</strain>
    </source>
</reference>
<comment type="similarity">
    <text evidence="1">Belongs to the AHA1 family.</text>
</comment>
<dbReference type="SUPFAM" id="SSF55961">
    <property type="entry name" value="Bet v1-like"/>
    <property type="match status" value="1"/>
</dbReference>
<feature type="domain" description="Activator of Hsp90 ATPase homologue 1/2-like C-terminal" evidence="2">
    <location>
        <begin position="23"/>
        <end position="149"/>
    </location>
</feature>
<dbReference type="InterPro" id="IPR013538">
    <property type="entry name" value="ASHA1/2-like_C"/>
</dbReference>
<comment type="caution">
    <text evidence="3">The sequence shown here is derived from an EMBL/GenBank/DDBJ whole genome shotgun (WGS) entry which is preliminary data.</text>
</comment>
<keyword evidence="4" id="KW-1185">Reference proteome</keyword>
<organism evidence="3 4">
    <name type="scientific">Steroidobacter agaridevorans</name>
    <dbReference type="NCBI Taxonomy" id="2695856"/>
    <lineage>
        <taxon>Bacteria</taxon>
        <taxon>Pseudomonadati</taxon>
        <taxon>Pseudomonadota</taxon>
        <taxon>Gammaproteobacteria</taxon>
        <taxon>Steroidobacterales</taxon>
        <taxon>Steroidobacteraceae</taxon>
        <taxon>Steroidobacter</taxon>
    </lineage>
</organism>
<dbReference type="Proteomes" id="UP000445000">
    <property type="component" value="Unassembled WGS sequence"/>
</dbReference>
<protein>
    <submittedName>
        <fullName evidence="3">Activator of HSP90 ATPase</fullName>
    </submittedName>
</protein>
<evidence type="ECO:0000256" key="1">
    <source>
        <dbReference type="ARBA" id="ARBA00006817"/>
    </source>
</evidence>
<evidence type="ECO:0000313" key="3">
    <source>
        <dbReference type="EMBL" id="GFE78084.1"/>
    </source>
</evidence>
<dbReference type="EMBL" id="BLJN01000001">
    <property type="protein sequence ID" value="GFE78084.1"/>
    <property type="molecule type" value="Genomic_DNA"/>
</dbReference>
<dbReference type="InterPro" id="IPR023393">
    <property type="entry name" value="START-like_dom_sf"/>
</dbReference>
<gene>
    <name evidence="3" type="ORF">GCM10011487_00840</name>
</gene>
<dbReference type="AlphaFoldDB" id="A0A829Y4G9"/>
<evidence type="ECO:0000259" key="2">
    <source>
        <dbReference type="Pfam" id="PF08327"/>
    </source>
</evidence>
<evidence type="ECO:0000313" key="4">
    <source>
        <dbReference type="Proteomes" id="UP000445000"/>
    </source>
</evidence>
<sequence>MSTKPEPSAVATNAVRIVRDFDTNCATVWRAWTDPKIVSQWFGSDPAGSVLKATLDVQPGGIYSITFRDSSGQEHTASGQYRAVRHPRELSFTWTWKSEPDHQTLVTVLLEDREGGTRMTFEHSQLWAGSSHGYAEGWRSTFDKMARALAGLEMPHLEP</sequence>
<dbReference type="RefSeq" id="WP_161810019.1">
    <property type="nucleotide sequence ID" value="NZ_BLJN01000001.1"/>
</dbReference>